<dbReference type="SUPFAM" id="SSF74650">
    <property type="entry name" value="Galactose mutarotase-like"/>
    <property type="match status" value="1"/>
</dbReference>
<evidence type="ECO:0000256" key="4">
    <source>
        <dbReference type="ARBA" id="ARBA00011245"/>
    </source>
</evidence>
<dbReference type="InterPro" id="IPR032312">
    <property type="entry name" value="LacZ_4"/>
</dbReference>
<comment type="subunit">
    <text evidence="4">Monomer.</text>
</comment>
<dbReference type="Pfam" id="PF02836">
    <property type="entry name" value="Glyco_hydro_2_C"/>
    <property type="match status" value="1"/>
</dbReference>
<keyword evidence="13" id="KW-1185">Reference proteome</keyword>
<accession>A0A8J6UEF4</accession>
<dbReference type="RefSeq" id="WP_188214436.1">
    <property type="nucleotide sequence ID" value="NZ_BAABGH010000004.1"/>
</dbReference>
<dbReference type="Gene3D" id="2.70.98.10">
    <property type="match status" value="1"/>
</dbReference>
<keyword evidence="8 10" id="KW-0326">Glycosidase</keyword>
<dbReference type="InterPro" id="IPR011013">
    <property type="entry name" value="Gal_mutarotase_sf_dom"/>
</dbReference>
<evidence type="ECO:0000259" key="11">
    <source>
        <dbReference type="SMART" id="SM01038"/>
    </source>
</evidence>
<comment type="caution">
    <text evidence="12">The sequence shown here is derived from an EMBL/GenBank/DDBJ whole genome shotgun (WGS) entry which is preliminary data.</text>
</comment>
<dbReference type="InterPro" id="IPR006101">
    <property type="entry name" value="Glyco_hydro_2"/>
</dbReference>
<dbReference type="PANTHER" id="PTHR46323">
    <property type="entry name" value="BETA-GALACTOSIDASE"/>
    <property type="match status" value="1"/>
</dbReference>
<reference evidence="12" key="2">
    <citation type="submission" date="2020-09" db="EMBL/GenBank/DDBJ databases">
        <authorList>
            <person name="Wu Z."/>
        </authorList>
    </citation>
    <scope>NUCLEOTIDE SEQUENCE</scope>
    <source>
        <strain evidence="12">SC17</strain>
    </source>
</reference>
<evidence type="ECO:0000256" key="9">
    <source>
        <dbReference type="ARBA" id="ARBA00032230"/>
    </source>
</evidence>
<keyword evidence="7" id="KW-0106">Calcium</keyword>
<evidence type="ECO:0000256" key="7">
    <source>
        <dbReference type="ARBA" id="ARBA00022837"/>
    </source>
</evidence>
<dbReference type="EC" id="3.2.1.23" evidence="5 10"/>
<dbReference type="InterPro" id="IPR036156">
    <property type="entry name" value="Beta-gal/glucu_dom_sf"/>
</dbReference>
<dbReference type="InterPro" id="IPR023230">
    <property type="entry name" value="Glyco_hydro_2_CS"/>
</dbReference>
<evidence type="ECO:0000256" key="2">
    <source>
        <dbReference type="ARBA" id="ARBA00001913"/>
    </source>
</evidence>
<dbReference type="InterPro" id="IPR006104">
    <property type="entry name" value="Glyco_hydro_2_N"/>
</dbReference>
<dbReference type="PROSITE" id="PS00608">
    <property type="entry name" value="GLYCOSYL_HYDROL_F2_2"/>
    <property type="match status" value="1"/>
</dbReference>
<reference evidence="12" key="1">
    <citation type="journal article" date="2013" name="Int. J. Syst. Evol. Microbiol.">
        <title>Aestuariibaculum suncheonense gen. nov., sp. nov., a marine bacterium of the family Flavobacteriaceae isolated from a tidal flat and emended descriptions of the genera Gaetbulibacter and Tamlana.</title>
        <authorList>
            <person name="Jeong S.H."/>
            <person name="Park M.S."/>
            <person name="Jin H.M."/>
            <person name="Lee K."/>
            <person name="Park W."/>
            <person name="Jeon C.O."/>
        </authorList>
    </citation>
    <scope>NUCLEOTIDE SEQUENCE</scope>
    <source>
        <strain evidence="12">SC17</strain>
    </source>
</reference>
<dbReference type="SUPFAM" id="SSF51445">
    <property type="entry name" value="(Trans)glycosidases"/>
    <property type="match status" value="1"/>
</dbReference>
<dbReference type="InterPro" id="IPR050347">
    <property type="entry name" value="Bact_Beta-galactosidase"/>
</dbReference>
<comment type="similarity">
    <text evidence="3 10">Belongs to the glycosyl hydrolase 2 family.</text>
</comment>
<dbReference type="EMBL" id="JACVXC010000001">
    <property type="protein sequence ID" value="MBD0833939.1"/>
    <property type="molecule type" value="Genomic_DNA"/>
</dbReference>
<dbReference type="InterPro" id="IPR006102">
    <property type="entry name" value="Ig-like_GH2"/>
</dbReference>
<dbReference type="PANTHER" id="PTHR46323:SF2">
    <property type="entry name" value="BETA-GALACTOSIDASE"/>
    <property type="match status" value="1"/>
</dbReference>
<dbReference type="InterPro" id="IPR008979">
    <property type="entry name" value="Galactose-bd-like_sf"/>
</dbReference>
<feature type="domain" description="Beta galactosidase small chain/" evidence="11">
    <location>
        <begin position="767"/>
        <end position="1041"/>
    </location>
</feature>
<evidence type="ECO:0000313" key="12">
    <source>
        <dbReference type="EMBL" id="MBD0833939.1"/>
    </source>
</evidence>
<dbReference type="GO" id="GO:0005990">
    <property type="term" value="P:lactose catabolic process"/>
    <property type="evidence" value="ECO:0007669"/>
    <property type="project" value="TreeGrafter"/>
</dbReference>
<dbReference type="Gene3D" id="3.20.20.80">
    <property type="entry name" value="Glycosidases"/>
    <property type="match status" value="1"/>
</dbReference>
<dbReference type="Pfam" id="PF02837">
    <property type="entry name" value="Glyco_hydro_2_N"/>
    <property type="match status" value="1"/>
</dbReference>
<sequence length="1045" mass="120113">MKTKSFLESRLSMLMCLFFFFVVICSSQGQTLDSIIENPDVVGINKLPARASFYAFESKELALGNDISKASNYLFLNGTWKFHWVRDSEKRPRDFYKESFDTSKWDDIKVPSNWEVEGFGIPIYTNTRYPFNIDSPNPPDIPDGYNPVGSYKRDFELPAGWEGKDIFIHLGAVKSAFFIWINGERVGYSQGSKLPAEFNLTEFVKPGKNSIALEVYRWSDGSYLECQDFWRLSGIERDIYLYARPKVQLMDYFAKCGLENNYSDGVFDLTIDLKNTDIEKRKGYVAIEITKDNQILFDTSTNYELAPNSGRALKFNKILPNIKSWSAETPELYQLNIVIKDKKGVVLEAISRKLGFRTSEIKNGRYLVNGRPILFKGVNRHEHDPNTGHVIAKEDMLRDIKIFKEYNINAVRTCHYPNDPYWYELCDQYGIYVVDEANIEAHGMGYEVHRTLGNNPEWLKAHIERTERMIERDKNHPSIVIWSLGNESGNGYNFYNTYLLAKRLDDTRPVQYERAKLEWNTDLYVPMYATPKDVENYANNADFTKSLIQCEYAHAMGNSLGGFKEYWDLYEKYDKLQGGFIWDFVDQGLRTIKNGKEIFAYGGDFGPEGTPSDNNFLNNGLVQPDRKPNPHIHEVKHIHQNIKFYANNPEKGVIDIKNWYFFKDLGNYKLHWEIIANGEAVESGVLNDLHVGPQETKSFTIPFGTKFNVGMEYFLNLRVTLKEDEQLLAAGFEIAHEQLRLTPDVEVIVPELATSPVSYQTNKGMVKVTGKNFEIEFNSETGVLTSWTFEGKRLLDKGPVVNFWRAPVDNDYGAQTQKKYSEWKSAGTTEKVKYEIEQISKSELKVSFLKNIFDGDAVYTQIYHVDGNGTIKVINDLRAIKGNHSDLFKFGNKMILPKEYGNVTWYGKGPFEAYVDRQHAAKVGLYKGTVAEQYFPYIRPQETGNKLDVRWVTLSKVDGSGIKIYGDGLLQVSVLNYTVEDLDSGADKAQRHAREIVPREEVYVNIDGFQQGLGSIDSWGALPLEKYRYPYQSYNYSYWIVPISK</sequence>
<dbReference type="FunFam" id="3.20.20.80:FF:000121">
    <property type="entry name" value="Beta-galactosidase"/>
    <property type="match status" value="1"/>
</dbReference>
<comment type="cofactor">
    <cofactor evidence="2">
        <name>Ca(2+)</name>
        <dbReference type="ChEBI" id="CHEBI:29108"/>
    </cofactor>
</comment>
<dbReference type="InterPro" id="IPR013783">
    <property type="entry name" value="Ig-like_fold"/>
</dbReference>
<evidence type="ECO:0000256" key="3">
    <source>
        <dbReference type="ARBA" id="ARBA00007401"/>
    </source>
</evidence>
<evidence type="ECO:0000256" key="5">
    <source>
        <dbReference type="ARBA" id="ARBA00012756"/>
    </source>
</evidence>
<dbReference type="Gene3D" id="2.60.40.10">
    <property type="entry name" value="Immunoglobulins"/>
    <property type="match status" value="2"/>
</dbReference>
<evidence type="ECO:0000256" key="8">
    <source>
        <dbReference type="ARBA" id="ARBA00023295"/>
    </source>
</evidence>
<dbReference type="GO" id="GO:0030246">
    <property type="term" value="F:carbohydrate binding"/>
    <property type="evidence" value="ECO:0007669"/>
    <property type="project" value="InterPro"/>
</dbReference>
<dbReference type="SUPFAM" id="SSF49303">
    <property type="entry name" value="beta-Galactosidase/glucuronidase domain"/>
    <property type="match status" value="2"/>
</dbReference>
<comment type="catalytic activity">
    <reaction evidence="1 10">
        <text>Hydrolysis of terminal non-reducing beta-D-galactose residues in beta-D-galactosides.</text>
        <dbReference type="EC" id="3.2.1.23"/>
    </reaction>
</comment>
<dbReference type="SUPFAM" id="SSF49785">
    <property type="entry name" value="Galactose-binding domain-like"/>
    <property type="match status" value="1"/>
</dbReference>
<dbReference type="InterPro" id="IPR014718">
    <property type="entry name" value="GH-type_carb-bd"/>
</dbReference>
<dbReference type="GO" id="GO:0009341">
    <property type="term" value="C:beta-galactosidase complex"/>
    <property type="evidence" value="ECO:0007669"/>
    <property type="project" value="InterPro"/>
</dbReference>
<dbReference type="InterPro" id="IPR006103">
    <property type="entry name" value="Glyco_hydro_2_cat"/>
</dbReference>
<evidence type="ECO:0000256" key="10">
    <source>
        <dbReference type="RuleBase" id="RU361154"/>
    </source>
</evidence>
<organism evidence="12 13">
    <name type="scientific">Aestuariibaculum suncheonense</name>
    <dbReference type="NCBI Taxonomy" id="1028745"/>
    <lineage>
        <taxon>Bacteria</taxon>
        <taxon>Pseudomonadati</taxon>
        <taxon>Bacteroidota</taxon>
        <taxon>Flavobacteriia</taxon>
        <taxon>Flavobacteriales</taxon>
        <taxon>Flavobacteriaceae</taxon>
    </lineage>
</organism>
<dbReference type="InterPro" id="IPR023232">
    <property type="entry name" value="Glyco_hydro_2_AS"/>
</dbReference>
<dbReference type="Pfam" id="PF00703">
    <property type="entry name" value="Glyco_hydro_2"/>
    <property type="match status" value="1"/>
</dbReference>
<dbReference type="Pfam" id="PF16353">
    <property type="entry name" value="LacZ_4"/>
    <property type="match status" value="1"/>
</dbReference>
<dbReference type="PRINTS" id="PR00132">
    <property type="entry name" value="GLHYDRLASE2"/>
</dbReference>
<gene>
    <name evidence="12" type="ORF">ICJ84_00675</name>
</gene>
<dbReference type="Pfam" id="PF02929">
    <property type="entry name" value="Bgal_small_N"/>
    <property type="match status" value="1"/>
</dbReference>
<dbReference type="SMART" id="SM01038">
    <property type="entry name" value="Bgal_small_N"/>
    <property type="match status" value="1"/>
</dbReference>
<keyword evidence="6 10" id="KW-0378">Hydrolase</keyword>
<dbReference type="Gene3D" id="2.60.120.260">
    <property type="entry name" value="Galactose-binding domain-like"/>
    <property type="match status" value="1"/>
</dbReference>
<dbReference type="InterPro" id="IPR017853">
    <property type="entry name" value="GH"/>
</dbReference>
<protein>
    <recommendedName>
        <fullName evidence="5 10">Beta-galactosidase</fullName>
        <ecNumber evidence="5 10">3.2.1.23</ecNumber>
    </recommendedName>
    <alternativeName>
        <fullName evidence="9 10">Lactase</fullName>
    </alternativeName>
</protein>
<evidence type="ECO:0000256" key="6">
    <source>
        <dbReference type="ARBA" id="ARBA00022801"/>
    </source>
</evidence>
<proteinExistence type="inferred from homology"/>
<dbReference type="PROSITE" id="PS00719">
    <property type="entry name" value="GLYCOSYL_HYDROL_F2_1"/>
    <property type="match status" value="1"/>
</dbReference>
<dbReference type="InterPro" id="IPR004199">
    <property type="entry name" value="B-gal_small/dom_5"/>
</dbReference>
<evidence type="ECO:0000313" key="13">
    <source>
        <dbReference type="Proteomes" id="UP000602057"/>
    </source>
</evidence>
<dbReference type="GO" id="GO:0004565">
    <property type="term" value="F:beta-galactosidase activity"/>
    <property type="evidence" value="ECO:0007669"/>
    <property type="project" value="UniProtKB-EC"/>
</dbReference>
<dbReference type="AlphaFoldDB" id="A0A8J6UEF4"/>
<dbReference type="Proteomes" id="UP000602057">
    <property type="component" value="Unassembled WGS sequence"/>
</dbReference>
<name>A0A8J6UEF4_9FLAO</name>
<evidence type="ECO:0000256" key="1">
    <source>
        <dbReference type="ARBA" id="ARBA00001412"/>
    </source>
</evidence>